<feature type="binding site" evidence="8">
    <location>
        <position position="61"/>
    </location>
    <ligand>
        <name>beta-alanine</name>
        <dbReference type="ChEBI" id="CHEBI:57966"/>
    </ligand>
</feature>
<evidence type="ECO:0000256" key="5">
    <source>
        <dbReference type="ARBA" id="ARBA00022741"/>
    </source>
</evidence>
<dbReference type="InterPro" id="IPR003721">
    <property type="entry name" value="Pantoate_ligase"/>
</dbReference>
<dbReference type="GO" id="GO:0005524">
    <property type="term" value="F:ATP binding"/>
    <property type="evidence" value="ECO:0007669"/>
    <property type="project" value="UniProtKB-KW"/>
</dbReference>
<dbReference type="InterPro" id="IPR014729">
    <property type="entry name" value="Rossmann-like_a/b/a_fold"/>
</dbReference>
<name>B2A0D7_OPITP</name>
<dbReference type="STRING" id="452637.Oter_4619"/>
<accession>B2A0D7</accession>
<dbReference type="SUPFAM" id="SSF52374">
    <property type="entry name" value="Nucleotidylyl transferase"/>
    <property type="match status" value="1"/>
</dbReference>
<reference evidence="9 10" key="1">
    <citation type="journal article" date="2011" name="J. Bacteriol.">
        <title>Genome sequence of the verrucomicrobium Opitutus terrae PB90-1, an abundant inhabitant of rice paddy soil ecosystems.</title>
        <authorList>
            <person name="van Passel M.W."/>
            <person name="Kant R."/>
            <person name="Palva A."/>
            <person name="Copeland A."/>
            <person name="Lucas S."/>
            <person name="Lapidus A."/>
            <person name="Glavina del Rio T."/>
            <person name="Pitluck S."/>
            <person name="Goltsman E."/>
            <person name="Clum A."/>
            <person name="Sun H."/>
            <person name="Schmutz J."/>
            <person name="Larimer F.W."/>
            <person name="Land M.L."/>
            <person name="Hauser L."/>
            <person name="Kyrpides N."/>
            <person name="Mikhailova N."/>
            <person name="Richardson P.P."/>
            <person name="Janssen P.H."/>
            <person name="de Vos W.M."/>
            <person name="Smidt H."/>
        </authorList>
    </citation>
    <scope>NUCLEOTIDE SEQUENCE [LARGE SCALE GENOMIC DNA]</scope>
    <source>
        <strain evidence="10">DSM 11246 / JCM 15787 / PB90-1</strain>
    </source>
</reference>
<dbReference type="eggNOG" id="COG0414">
    <property type="taxonomic scope" value="Bacteria"/>
</dbReference>
<dbReference type="Gene3D" id="3.30.1300.10">
    <property type="entry name" value="Pantoate-beta-alanine ligase, C-terminal domain"/>
    <property type="match status" value="1"/>
</dbReference>
<keyword evidence="4 8" id="KW-0566">Pantothenate biosynthesis</keyword>
<evidence type="ECO:0000256" key="4">
    <source>
        <dbReference type="ARBA" id="ARBA00022655"/>
    </source>
</evidence>
<dbReference type="RefSeq" id="WP_012377404.1">
    <property type="nucleotide sequence ID" value="NC_010571.1"/>
</dbReference>
<comment type="similarity">
    <text evidence="2 8">Belongs to the pantothenate synthetase family.</text>
</comment>
<keyword evidence="8" id="KW-0963">Cytoplasm</keyword>
<dbReference type="AlphaFoldDB" id="B2A0D7"/>
<feature type="binding site" evidence="8">
    <location>
        <position position="176"/>
    </location>
    <ligand>
        <name>ATP</name>
        <dbReference type="ChEBI" id="CHEBI:30616"/>
    </ligand>
</feature>
<dbReference type="NCBIfam" id="TIGR00018">
    <property type="entry name" value="panC"/>
    <property type="match status" value="1"/>
</dbReference>
<evidence type="ECO:0000256" key="1">
    <source>
        <dbReference type="ARBA" id="ARBA00004990"/>
    </source>
</evidence>
<dbReference type="Gene3D" id="3.40.50.620">
    <property type="entry name" value="HUPs"/>
    <property type="match status" value="1"/>
</dbReference>
<dbReference type="HOGENOM" id="CLU_047148_0_0_0"/>
<organism evidence="9 10">
    <name type="scientific">Opitutus terrae (strain DSM 11246 / JCM 15787 / PB90-1)</name>
    <dbReference type="NCBI Taxonomy" id="452637"/>
    <lineage>
        <taxon>Bacteria</taxon>
        <taxon>Pseudomonadati</taxon>
        <taxon>Verrucomicrobiota</taxon>
        <taxon>Opitutia</taxon>
        <taxon>Opitutales</taxon>
        <taxon>Opitutaceae</taxon>
        <taxon>Opitutus</taxon>
    </lineage>
</organism>
<evidence type="ECO:0000256" key="3">
    <source>
        <dbReference type="ARBA" id="ARBA00022598"/>
    </source>
</evidence>
<comment type="subunit">
    <text evidence="8">Homodimer.</text>
</comment>
<comment type="catalytic activity">
    <reaction evidence="7 8">
        <text>(R)-pantoate + beta-alanine + ATP = (R)-pantothenate + AMP + diphosphate + H(+)</text>
        <dbReference type="Rhea" id="RHEA:10912"/>
        <dbReference type="ChEBI" id="CHEBI:15378"/>
        <dbReference type="ChEBI" id="CHEBI:15980"/>
        <dbReference type="ChEBI" id="CHEBI:29032"/>
        <dbReference type="ChEBI" id="CHEBI:30616"/>
        <dbReference type="ChEBI" id="CHEBI:33019"/>
        <dbReference type="ChEBI" id="CHEBI:57966"/>
        <dbReference type="ChEBI" id="CHEBI:456215"/>
        <dbReference type="EC" id="6.3.2.1"/>
    </reaction>
</comment>
<evidence type="ECO:0000256" key="6">
    <source>
        <dbReference type="ARBA" id="ARBA00022840"/>
    </source>
</evidence>
<dbReference type="EC" id="6.3.2.1" evidence="8"/>
<gene>
    <name evidence="8" type="primary">panC</name>
    <name evidence="9" type="ordered locus">Oter_4619</name>
</gene>
<dbReference type="HAMAP" id="MF_00158">
    <property type="entry name" value="PanC"/>
    <property type="match status" value="1"/>
</dbReference>
<keyword evidence="6 8" id="KW-0067">ATP-binding</keyword>
<proteinExistence type="inferred from homology"/>
<feature type="binding site" evidence="8">
    <location>
        <position position="61"/>
    </location>
    <ligand>
        <name>(R)-pantoate</name>
        <dbReference type="ChEBI" id="CHEBI:15980"/>
    </ligand>
</feature>
<dbReference type="Pfam" id="PF02569">
    <property type="entry name" value="Pantoate_ligase"/>
    <property type="match status" value="1"/>
</dbReference>
<keyword evidence="10" id="KW-1185">Reference proteome</keyword>
<evidence type="ECO:0000256" key="7">
    <source>
        <dbReference type="ARBA" id="ARBA00048258"/>
    </source>
</evidence>
<keyword evidence="5 8" id="KW-0547">Nucleotide-binding</keyword>
<sequence length="280" mass="30655">MRKIETVSEMRSLAAATKAAGKPIALVATQGALHAGQEALIKAAAAKADFVVVSTFVNPLQFPPNEILANYPRSPESDIELCERCGAHVIFVPSADEIYPRGYSTYVTEDATSRMLCGPSRPTHFRGVTTLMAKLFNIVQPDFAFFGQKAVQRAAVVRKMAHDLGFLVEVVVVPTARETDGLAAGVRNKEFTAYQRQDAVAIHAALQRAKEMVAGGMRNPDRLIAEATHILSQKRRIRVIYVSIVDSVTMEPAREVIPDKTMLAIAAWVDEIRLIDNIVL</sequence>
<dbReference type="Proteomes" id="UP000007013">
    <property type="component" value="Chromosome"/>
</dbReference>
<evidence type="ECO:0000256" key="8">
    <source>
        <dbReference type="HAMAP-Rule" id="MF_00158"/>
    </source>
</evidence>
<comment type="pathway">
    <text evidence="1 8">Cofactor biosynthesis; (R)-pantothenate biosynthesis; (R)-pantothenate from (R)-pantoate and beta-alanine: step 1/1.</text>
</comment>
<dbReference type="KEGG" id="ote:Oter_4619"/>
<dbReference type="InterPro" id="IPR042176">
    <property type="entry name" value="Pantoate_ligase_C"/>
</dbReference>
<comment type="function">
    <text evidence="8">Catalyzes the condensation of pantoate with beta-alanine in an ATP-dependent reaction via a pantoyl-adenylate intermediate.</text>
</comment>
<dbReference type="PANTHER" id="PTHR21299">
    <property type="entry name" value="CYTIDYLATE KINASE/PANTOATE-BETA-ALANINE LIGASE"/>
    <property type="match status" value="1"/>
</dbReference>
<comment type="caution">
    <text evidence="8">Lacks conserved residue(s) required for the propagation of feature annotation.</text>
</comment>
<dbReference type="GO" id="GO:0004592">
    <property type="term" value="F:pantoate-beta-alanine ligase activity"/>
    <property type="evidence" value="ECO:0007669"/>
    <property type="project" value="UniProtKB-UniRule"/>
</dbReference>
<dbReference type="OrthoDB" id="9773087at2"/>
<dbReference type="EMBL" id="CP001032">
    <property type="protein sequence ID" value="ACB77890.1"/>
    <property type="molecule type" value="Genomic_DNA"/>
</dbReference>
<evidence type="ECO:0000313" key="9">
    <source>
        <dbReference type="EMBL" id="ACB77890.1"/>
    </source>
</evidence>
<protein>
    <recommendedName>
        <fullName evidence="8">Pantothenate synthetase</fullName>
        <shortName evidence="8">PS</shortName>
        <ecNumber evidence="8">6.3.2.1</ecNumber>
    </recommendedName>
    <alternativeName>
        <fullName evidence="8">Pantoate--beta-alanine ligase</fullName>
    </alternativeName>
    <alternativeName>
        <fullName evidence="8">Pantoate-activating enzyme</fullName>
    </alternativeName>
</protein>
<dbReference type="UniPathway" id="UPA00028">
    <property type="reaction ID" value="UER00005"/>
</dbReference>
<comment type="subcellular location">
    <subcellularLocation>
        <location evidence="8">Cytoplasm</location>
    </subcellularLocation>
</comment>
<comment type="miscellaneous">
    <text evidence="8">The reaction proceeds by a bi uni uni bi ping pong mechanism.</text>
</comment>
<dbReference type="GO" id="GO:0005829">
    <property type="term" value="C:cytosol"/>
    <property type="evidence" value="ECO:0007669"/>
    <property type="project" value="TreeGrafter"/>
</dbReference>
<evidence type="ECO:0000313" key="10">
    <source>
        <dbReference type="Proteomes" id="UP000007013"/>
    </source>
</evidence>
<dbReference type="PANTHER" id="PTHR21299:SF1">
    <property type="entry name" value="PANTOATE--BETA-ALANINE LIGASE"/>
    <property type="match status" value="1"/>
</dbReference>
<dbReference type="GO" id="GO:0015940">
    <property type="term" value="P:pantothenate biosynthetic process"/>
    <property type="evidence" value="ECO:0007669"/>
    <property type="project" value="UniProtKB-UniRule"/>
</dbReference>
<evidence type="ECO:0000256" key="2">
    <source>
        <dbReference type="ARBA" id="ARBA00009256"/>
    </source>
</evidence>
<keyword evidence="3 8" id="KW-0436">Ligase</keyword>
<feature type="binding site" evidence="8">
    <location>
        <begin position="184"/>
        <end position="187"/>
    </location>
    <ligand>
        <name>ATP</name>
        <dbReference type="ChEBI" id="CHEBI:30616"/>
    </ligand>
</feature>